<keyword evidence="4 10" id="KW-0349">Heme</keyword>
<dbReference type="SFLD" id="SFLDF00288">
    <property type="entry name" value="HemN-like__clustered_with_nucl"/>
    <property type="match status" value="1"/>
</dbReference>
<dbReference type="EMBL" id="AP010872">
    <property type="protein sequence ID" value="BAH83405.1"/>
    <property type="molecule type" value="Genomic_DNA"/>
</dbReference>
<dbReference type="SFLD" id="SFLDG01065">
    <property type="entry name" value="anaerobic_coproporphyrinogen-I"/>
    <property type="match status" value="1"/>
</dbReference>
<feature type="domain" description="Radical SAM core" evidence="11">
    <location>
        <begin position="3"/>
        <end position="239"/>
    </location>
</feature>
<evidence type="ECO:0000256" key="2">
    <source>
        <dbReference type="ARBA" id="ARBA00006100"/>
    </source>
</evidence>
<dbReference type="GO" id="GO:0005737">
    <property type="term" value="C:cytoplasm"/>
    <property type="evidence" value="ECO:0007669"/>
    <property type="project" value="UniProtKB-SubCell"/>
</dbReference>
<keyword evidence="5 10" id="KW-0949">S-adenosyl-L-methionine</keyword>
<evidence type="ECO:0000256" key="8">
    <source>
        <dbReference type="ARBA" id="ARBA00023014"/>
    </source>
</evidence>
<evidence type="ECO:0000313" key="12">
    <source>
        <dbReference type="EMBL" id="BAH83405.1"/>
    </source>
</evidence>
<dbReference type="InterPro" id="IPR034505">
    <property type="entry name" value="Coproporphyrinogen-III_oxidase"/>
</dbReference>
<dbReference type="AlphaFoldDB" id="C5WDJ9"/>
<dbReference type="CDD" id="cd01335">
    <property type="entry name" value="Radical_SAM"/>
    <property type="match status" value="1"/>
</dbReference>
<dbReference type="OrthoDB" id="9808022at2"/>
<evidence type="ECO:0000259" key="11">
    <source>
        <dbReference type="PROSITE" id="PS51918"/>
    </source>
</evidence>
<dbReference type="HOGENOM" id="CLU_027579_2_1_6"/>
<evidence type="ECO:0000256" key="7">
    <source>
        <dbReference type="ARBA" id="ARBA00023004"/>
    </source>
</evidence>
<organism evidence="12 13">
    <name type="scientific">Candidatus Ishikawaella capsulata Mpkobe</name>
    <dbReference type="NCBI Taxonomy" id="476281"/>
    <lineage>
        <taxon>Bacteria</taxon>
        <taxon>Pseudomonadati</taxon>
        <taxon>Pseudomonadota</taxon>
        <taxon>Gammaproteobacteria</taxon>
        <taxon>Enterobacterales</taxon>
        <taxon>Enterobacteriaceae</taxon>
        <taxon>Candidatus Ishikawella</taxon>
    </lineage>
</organism>
<keyword evidence="7 10" id="KW-0408">Iron</keyword>
<dbReference type="Pfam" id="PF06969">
    <property type="entry name" value="HemN_C"/>
    <property type="match status" value="1"/>
</dbReference>
<comment type="function">
    <text evidence="10">Probably acts as a heme chaperone, transferring heme to an unknown acceptor. Binds one molecule of heme per monomer, possibly covalently. Binds 1 [4Fe-4S] cluster. The cluster is coordinated with 3 cysteines and an exchangeable S-adenosyl-L-methionine.</text>
</comment>
<dbReference type="GO" id="GO:0004109">
    <property type="term" value="F:coproporphyrinogen oxidase activity"/>
    <property type="evidence" value="ECO:0007669"/>
    <property type="project" value="InterPro"/>
</dbReference>
<dbReference type="Pfam" id="PF04055">
    <property type="entry name" value="Radical_SAM"/>
    <property type="match status" value="1"/>
</dbReference>
<dbReference type="Gene3D" id="3.20.20.70">
    <property type="entry name" value="Aldolase class I"/>
    <property type="match status" value="1"/>
</dbReference>
<dbReference type="InterPro" id="IPR007197">
    <property type="entry name" value="rSAM"/>
</dbReference>
<evidence type="ECO:0000313" key="13">
    <source>
        <dbReference type="Proteomes" id="UP000061704"/>
    </source>
</evidence>
<reference evidence="12 13" key="1">
    <citation type="journal article" date="2011" name="Genome Biol. Evol.">
        <title>Reductive evolution of bacterial genome in insect gut environment.</title>
        <authorList>
            <person name="Nikoh N."/>
            <person name="Hosokawa T."/>
            <person name="Ohshima K."/>
            <person name="Hattori M."/>
            <person name="Fukatsu T."/>
        </authorList>
    </citation>
    <scope>NUCLEOTIDE SEQUENCE [LARGE SCALE GENOMIC DNA]</scope>
    <source>
        <strain evidence="12 13">Mpkobe</strain>
    </source>
</reference>
<dbReference type="SUPFAM" id="SSF102114">
    <property type="entry name" value="Radical SAM enzymes"/>
    <property type="match status" value="1"/>
</dbReference>
<dbReference type="SFLD" id="SFLDS00029">
    <property type="entry name" value="Radical_SAM"/>
    <property type="match status" value="1"/>
</dbReference>
<dbReference type="RefSeq" id="WP_041069750.1">
    <property type="nucleotide sequence ID" value="NZ_AP010872.1"/>
</dbReference>
<dbReference type="InterPro" id="IPR058240">
    <property type="entry name" value="rSAM_sf"/>
</dbReference>
<name>C5WDJ9_9ENTR</name>
<protein>
    <recommendedName>
        <fullName evidence="3 10">Heme chaperone HemW</fullName>
    </recommendedName>
</protein>
<accession>C5WDJ9</accession>
<keyword evidence="6 10" id="KW-0479">Metal-binding</keyword>
<dbReference type="InterPro" id="IPR006638">
    <property type="entry name" value="Elp3/MiaA/NifB-like_rSAM"/>
</dbReference>
<dbReference type="GO" id="GO:0046872">
    <property type="term" value="F:metal ion binding"/>
    <property type="evidence" value="ECO:0007669"/>
    <property type="project" value="UniProtKB-UniRule"/>
</dbReference>
<evidence type="ECO:0000256" key="9">
    <source>
        <dbReference type="ARBA" id="ARBA00023186"/>
    </source>
</evidence>
<evidence type="ECO:0000256" key="3">
    <source>
        <dbReference type="ARBA" id="ARBA00017228"/>
    </source>
</evidence>
<comment type="similarity">
    <text evidence="2">Belongs to the anaerobic coproporphyrinogen-III oxidase family. HemW subfamily.</text>
</comment>
<dbReference type="SMART" id="SM00729">
    <property type="entry name" value="Elp3"/>
    <property type="match status" value="1"/>
</dbReference>
<sequence length="381" mass="44519">MPNENLPPLSLYIHIPWCVKKCPYCDFNSYASDKTIPHFEYVKHLLDDLQENLPLIVPREINTIFIGGGTPTLLHSKAINILINHIKILLPISNNAEITIEANPETIYSNQFKYYQQAGINRISLGVQTFKQKHLELLCRNHGIKEIQYAIKAIKLLKLRSFNIDLMYGFTEQCLKEALDDLNQAIKYNIPHISWYQLTIEPNTLFYSCPPKLPDEDIIWDIFVHGHKLLESSGYYQYEVSAYSKLGYYCLHNLNYWRFGDYIGIGCGAHGKLTQLDGRIIRTIKTNHPRIFMKGIYLNKIWKVNESEIPFEYFLNRFRLIEPIPRKEFTDYTGISEDFIRPQIIQAISEGYITENNKNWQTTEKGKLFLNSLLQIFINNN</sequence>
<dbReference type="InterPro" id="IPR010723">
    <property type="entry name" value="HemN_C"/>
</dbReference>
<dbReference type="InterPro" id="IPR013785">
    <property type="entry name" value="Aldolase_TIM"/>
</dbReference>
<comment type="subcellular location">
    <subcellularLocation>
        <location evidence="10">Cytoplasm</location>
    </subcellularLocation>
</comment>
<keyword evidence="9 10" id="KW-0143">Chaperone</keyword>
<comment type="cofactor">
    <cofactor evidence="1">
        <name>[4Fe-4S] cluster</name>
        <dbReference type="ChEBI" id="CHEBI:49883"/>
    </cofactor>
</comment>
<keyword evidence="13" id="KW-1185">Reference proteome</keyword>
<dbReference type="STRING" id="476281.ICMP_564"/>
<keyword evidence="8 10" id="KW-0411">Iron-sulfur</keyword>
<evidence type="ECO:0000256" key="10">
    <source>
        <dbReference type="RuleBase" id="RU364116"/>
    </source>
</evidence>
<keyword evidence="10" id="KW-0963">Cytoplasm</keyword>
<evidence type="ECO:0000256" key="4">
    <source>
        <dbReference type="ARBA" id="ARBA00022617"/>
    </source>
</evidence>
<evidence type="ECO:0000256" key="6">
    <source>
        <dbReference type="ARBA" id="ARBA00022723"/>
    </source>
</evidence>
<keyword evidence="10" id="KW-0004">4Fe-4S</keyword>
<evidence type="ECO:0000256" key="5">
    <source>
        <dbReference type="ARBA" id="ARBA00022691"/>
    </source>
</evidence>
<dbReference type="KEGG" id="icp:ICMP_564"/>
<dbReference type="GO" id="GO:0006779">
    <property type="term" value="P:porphyrin-containing compound biosynthetic process"/>
    <property type="evidence" value="ECO:0007669"/>
    <property type="project" value="InterPro"/>
</dbReference>
<dbReference type="GO" id="GO:0051539">
    <property type="term" value="F:4 iron, 4 sulfur cluster binding"/>
    <property type="evidence" value="ECO:0007669"/>
    <property type="project" value="UniProtKB-UniRule"/>
</dbReference>
<dbReference type="Proteomes" id="UP000061704">
    <property type="component" value="Chromosome"/>
</dbReference>
<dbReference type="PANTHER" id="PTHR13932:SF5">
    <property type="entry name" value="RADICAL S-ADENOSYL METHIONINE DOMAIN-CONTAINING PROTEIN 1, MITOCHONDRIAL"/>
    <property type="match status" value="1"/>
</dbReference>
<dbReference type="SFLD" id="SFLDF00562">
    <property type="entry name" value="HemN-like__clustered_with_heat"/>
    <property type="match status" value="1"/>
</dbReference>
<dbReference type="InterPro" id="IPR004559">
    <property type="entry name" value="HemW-like"/>
</dbReference>
<gene>
    <name evidence="12" type="primary">yggW</name>
    <name evidence="12" type="ORF">ICMP_564</name>
</gene>
<dbReference type="NCBIfam" id="TIGR00539">
    <property type="entry name" value="hemN_rel"/>
    <property type="match status" value="1"/>
</dbReference>
<dbReference type="PANTHER" id="PTHR13932">
    <property type="entry name" value="COPROPORPHYRINIGEN III OXIDASE"/>
    <property type="match status" value="1"/>
</dbReference>
<dbReference type="PROSITE" id="PS51918">
    <property type="entry name" value="RADICAL_SAM"/>
    <property type="match status" value="1"/>
</dbReference>
<proteinExistence type="inferred from homology"/>
<evidence type="ECO:0000256" key="1">
    <source>
        <dbReference type="ARBA" id="ARBA00001966"/>
    </source>
</evidence>